<reference evidence="1 2" key="1">
    <citation type="journal article" date="2016" name="Eur. J. Clin. Microbiol. Infect. Dis.">
        <title>Whole genome sequencing as a tool for phylogenetic analysis of clinical strains of Mitis group streptococci.</title>
        <authorList>
            <person name="Rasmussen L.H."/>
            <person name="Dargis R."/>
            <person name="Hojholt K."/>
            <person name="Christensen J.J."/>
            <person name="Skovgaard O."/>
            <person name="Justesen U.S."/>
            <person name="Rosenvinge F.S."/>
            <person name="Moser C."/>
            <person name="Lukjancenko O."/>
            <person name="Rasmussen S."/>
            <person name="Nielsen X.C."/>
        </authorList>
    </citation>
    <scope>NUCLEOTIDE SEQUENCE [LARGE SCALE GENOMIC DNA]</scope>
    <source>
        <strain evidence="1 2">OD_339823_10</strain>
    </source>
</reference>
<comment type="caution">
    <text evidence="1">The sequence shown here is derived from an EMBL/GenBank/DDBJ whole genome shotgun (WGS) entry which is preliminary data.</text>
</comment>
<dbReference type="AlphaFoldDB" id="A0A1X1G2A0"/>
<dbReference type="Pfam" id="PF18728">
    <property type="entry name" value="HEPN_AbiV"/>
    <property type="match status" value="1"/>
</dbReference>
<dbReference type="EMBL" id="NCUD01000042">
    <property type="protein sequence ID" value="ORO40917.1"/>
    <property type="molecule type" value="Genomic_DNA"/>
</dbReference>
<evidence type="ECO:0008006" key="3">
    <source>
        <dbReference type="Google" id="ProtNLM"/>
    </source>
</evidence>
<evidence type="ECO:0000313" key="2">
    <source>
        <dbReference type="Proteomes" id="UP000193633"/>
    </source>
</evidence>
<dbReference type="Proteomes" id="UP000193633">
    <property type="component" value="Unassembled WGS sequence"/>
</dbReference>
<dbReference type="InterPro" id="IPR030987">
    <property type="entry name" value="AbiV"/>
</dbReference>
<gene>
    <name evidence="1" type="ORF">B7728_03615</name>
</gene>
<accession>A0A1X1G2A0</accession>
<protein>
    <recommendedName>
        <fullName evidence="3">AbiV family abortive infection protein</fullName>
    </recommendedName>
</protein>
<evidence type="ECO:0000313" key="1">
    <source>
        <dbReference type="EMBL" id="ORO40917.1"/>
    </source>
</evidence>
<organism evidence="1 2">
    <name type="scientific">Streptococcus oralis subsp. tigurinus</name>
    <dbReference type="NCBI Taxonomy" id="1077464"/>
    <lineage>
        <taxon>Bacteria</taxon>
        <taxon>Bacillati</taxon>
        <taxon>Bacillota</taxon>
        <taxon>Bacilli</taxon>
        <taxon>Lactobacillales</taxon>
        <taxon>Streptococcaceae</taxon>
        <taxon>Streptococcus</taxon>
    </lineage>
</organism>
<dbReference type="RefSeq" id="WP_084851697.1">
    <property type="nucleotide sequence ID" value="NZ_NCUD01000042.1"/>
</dbReference>
<name>A0A1X1G2A0_STROR</name>
<proteinExistence type="predicted"/>
<sequence length="200" mass="23003">MVDKDFSFDKIEPILNGTSNFYISSKEELNKCLDHVVQLISDSYVLYINNSYTSSSFLAISVLEEVGKIQMGIFIKGSDSYVRKDKLRDHKSKQIVGASYTICMGERIKNAISNENLEKIFKFIYSGELKDLREKAIYCDRKNNNIVTPKDLITQELARNLLLFAIESFDDNLVGWTNYSIELSKKTDLFFEIISNSKMK</sequence>
<dbReference type="NCBIfam" id="TIGR04498">
    <property type="entry name" value="AbiV_defense"/>
    <property type="match status" value="1"/>
</dbReference>